<sequence>MQPSGVTASSQRTFRAAGGLRPIVVPDRLTPISRDEPTVKLRTTLAALLLTTVVPVAAACGTTSETASTTSSSTSISASADGSTTETSTDAGPRGGGQGGPRGIDVSSVTTEDQLVELIQEAYGDAGLGLHRGHQPVEDVLDEVLTISHDELHVRMDAGQNLAAVAEDLGIDPQTLIDALVAKYSPAIDTLLADGTITQDEADQYLAALEEAFTFRASWDGEEATPTFSGLDA</sequence>
<protein>
    <submittedName>
        <fullName evidence="2">Uncharacterized protein</fullName>
    </submittedName>
</protein>
<reference evidence="3" key="1">
    <citation type="submission" date="2016-10" db="EMBL/GenBank/DDBJ databases">
        <authorList>
            <person name="Varghese N."/>
            <person name="Submissions S."/>
        </authorList>
    </citation>
    <scope>NUCLEOTIDE SEQUENCE [LARGE SCALE GENOMIC DNA]</scope>
    <source>
        <strain evidence="3">DSM 45422</strain>
    </source>
</reference>
<gene>
    <name evidence="2" type="ORF">SAMN05660209_04172</name>
</gene>
<proteinExistence type="predicted"/>
<accession>A0A1H3P177</accession>
<name>A0A1H3P177_9ACTN</name>
<evidence type="ECO:0000313" key="2">
    <source>
        <dbReference type="EMBL" id="SDY94876.1"/>
    </source>
</evidence>
<feature type="compositionally biased region" description="Low complexity" evidence="1">
    <location>
        <begin position="62"/>
        <end position="85"/>
    </location>
</feature>
<evidence type="ECO:0000313" key="3">
    <source>
        <dbReference type="Proteomes" id="UP000198921"/>
    </source>
</evidence>
<dbReference type="STRING" id="1137993.SAMN05660209_04172"/>
<feature type="compositionally biased region" description="Gly residues" evidence="1">
    <location>
        <begin position="93"/>
        <end position="102"/>
    </location>
</feature>
<keyword evidence="3" id="KW-1185">Reference proteome</keyword>
<organism evidence="2 3">
    <name type="scientific">Geodermatophilus africanus</name>
    <dbReference type="NCBI Taxonomy" id="1137993"/>
    <lineage>
        <taxon>Bacteria</taxon>
        <taxon>Bacillati</taxon>
        <taxon>Actinomycetota</taxon>
        <taxon>Actinomycetes</taxon>
        <taxon>Geodermatophilales</taxon>
        <taxon>Geodermatophilaceae</taxon>
        <taxon>Geodermatophilus</taxon>
    </lineage>
</organism>
<evidence type="ECO:0000256" key="1">
    <source>
        <dbReference type="SAM" id="MobiDB-lite"/>
    </source>
</evidence>
<dbReference type="AlphaFoldDB" id="A0A1H3P177"/>
<feature type="region of interest" description="Disordered" evidence="1">
    <location>
        <begin position="62"/>
        <end position="106"/>
    </location>
</feature>
<dbReference type="EMBL" id="FNOT01000014">
    <property type="protein sequence ID" value="SDY94876.1"/>
    <property type="molecule type" value="Genomic_DNA"/>
</dbReference>
<dbReference type="Proteomes" id="UP000198921">
    <property type="component" value="Unassembled WGS sequence"/>
</dbReference>